<evidence type="ECO:0000259" key="2">
    <source>
        <dbReference type="Pfam" id="PF01370"/>
    </source>
</evidence>
<reference evidence="3 4" key="1">
    <citation type="submission" date="2018-09" db="EMBL/GenBank/DDBJ databases">
        <title>Metagenome Assembled Genomes from an Advanced Water Purification Facility.</title>
        <authorList>
            <person name="Stamps B.W."/>
            <person name="Spear J.R."/>
        </authorList>
    </citation>
    <scope>NUCLEOTIDE SEQUENCE [LARGE SCALE GENOMIC DNA]</scope>
    <source>
        <strain evidence="3">Bin_63_2</strain>
    </source>
</reference>
<evidence type="ECO:0000256" key="1">
    <source>
        <dbReference type="ARBA" id="ARBA00007637"/>
    </source>
</evidence>
<comment type="similarity">
    <text evidence="1">Belongs to the NAD(P)-dependent epimerase/dehydratase family.</text>
</comment>
<dbReference type="AlphaFoldDB" id="A0A5C7J945"/>
<dbReference type="InterPro" id="IPR036291">
    <property type="entry name" value="NAD(P)-bd_dom_sf"/>
</dbReference>
<organism evidence="3 4">
    <name type="scientific">Candidatus Dojkabacteria bacterium</name>
    <dbReference type="NCBI Taxonomy" id="2099670"/>
    <lineage>
        <taxon>Bacteria</taxon>
        <taxon>Candidatus Dojkabacteria</taxon>
    </lineage>
</organism>
<protein>
    <submittedName>
        <fullName evidence="3">NAD-dependent epimerase/dehydratase family protein</fullName>
    </submittedName>
</protein>
<dbReference type="Gene3D" id="3.90.25.10">
    <property type="entry name" value="UDP-galactose 4-epimerase, domain 1"/>
    <property type="match status" value="1"/>
</dbReference>
<dbReference type="Pfam" id="PF01370">
    <property type="entry name" value="Epimerase"/>
    <property type="match status" value="1"/>
</dbReference>
<name>A0A5C7J945_9BACT</name>
<sequence>MRILVTGGAGFIGSHIVDALVDRGHRVTVLDNLSSGQEANLNRRAKFIKGDITSQKKLESVFKRVEPEVIFHLAAQINVRASVENPILDAECNIIGSLRLIDMAAKTGVKKFIFSSTGGAMFGDSAPYPVSETTPIAPQSPYGLAKAGVEEYLRFYHRTKGLPYLILRYSNVYGPRQNPHGEAGVVAIFTSAIMESSQSLINATIYGDGEQTRDYVYVGDVAKANLAALDTELTEGTFHIGTGKETSVNEIFRLINWQFGKGYEVSHGPAKEGDVTRSVLDVTQAERLLNWKPEVAVAEGITATATWFKARLREE</sequence>
<feature type="domain" description="NAD-dependent epimerase/dehydratase" evidence="2">
    <location>
        <begin position="3"/>
        <end position="241"/>
    </location>
</feature>
<evidence type="ECO:0000313" key="3">
    <source>
        <dbReference type="EMBL" id="TXG77903.1"/>
    </source>
</evidence>
<dbReference type="Gene3D" id="3.40.50.720">
    <property type="entry name" value="NAD(P)-binding Rossmann-like Domain"/>
    <property type="match status" value="1"/>
</dbReference>
<dbReference type="InterPro" id="IPR001509">
    <property type="entry name" value="Epimerase_deHydtase"/>
</dbReference>
<dbReference type="SUPFAM" id="SSF51735">
    <property type="entry name" value="NAD(P)-binding Rossmann-fold domains"/>
    <property type="match status" value="1"/>
</dbReference>
<dbReference type="Proteomes" id="UP000321026">
    <property type="component" value="Unassembled WGS sequence"/>
</dbReference>
<comment type="caution">
    <text evidence="3">The sequence shown here is derived from an EMBL/GenBank/DDBJ whole genome shotgun (WGS) entry which is preliminary data.</text>
</comment>
<dbReference type="PANTHER" id="PTHR43000">
    <property type="entry name" value="DTDP-D-GLUCOSE 4,6-DEHYDRATASE-RELATED"/>
    <property type="match status" value="1"/>
</dbReference>
<accession>A0A5C7J945</accession>
<dbReference type="EMBL" id="SSDS01000034">
    <property type="protein sequence ID" value="TXG77903.1"/>
    <property type="molecule type" value="Genomic_DNA"/>
</dbReference>
<evidence type="ECO:0000313" key="4">
    <source>
        <dbReference type="Proteomes" id="UP000321026"/>
    </source>
</evidence>
<proteinExistence type="inferred from homology"/>
<gene>
    <name evidence="3" type="ORF">E6Q11_02015</name>
</gene>